<name>A0A967AFX5_9FLAO</name>
<dbReference type="GO" id="GO:0030163">
    <property type="term" value="P:protein catabolic process"/>
    <property type="evidence" value="ECO:0007669"/>
    <property type="project" value="UniProtKB-UniRule"/>
</dbReference>
<keyword evidence="17" id="KW-1185">Reference proteome</keyword>
<dbReference type="PANTHER" id="PTHR30098">
    <property type="entry name" value="LEUCYL/PHENYLALANYL-TRNA--PROTEIN TRANSFERASE"/>
    <property type="match status" value="1"/>
</dbReference>
<comment type="function">
    <text evidence="8 15">Functions in the N-end rule pathway of protein degradation where it conjugates Leu, Phe and, less efficiently, Met from aminoacyl-tRNAs to the N-termini of proteins containing an N-terminal arginine or lysine.</text>
</comment>
<dbReference type="Proteomes" id="UP000643701">
    <property type="component" value="Unassembled WGS sequence"/>
</dbReference>
<dbReference type="InterPro" id="IPR042221">
    <property type="entry name" value="Leu/Phe-tRNA_Trfase_N"/>
</dbReference>
<organism evidence="16 17">
    <name type="scientific">Psychroflexus maritimus</name>
    <dbReference type="NCBI Taxonomy" id="2714865"/>
    <lineage>
        <taxon>Bacteria</taxon>
        <taxon>Pseudomonadati</taxon>
        <taxon>Bacteroidota</taxon>
        <taxon>Flavobacteriia</taxon>
        <taxon>Flavobacteriales</taxon>
        <taxon>Flavobacteriaceae</taxon>
        <taxon>Psychroflexus</taxon>
    </lineage>
</organism>
<evidence type="ECO:0000256" key="1">
    <source>
        <dbReference type="ARBA" id="ARBA00004496"/>
    </source>
</evidence>
<dbReference type="HAMAP" id="MF_00688">
    <property type="entry name" value="Leu_Phe_trans"/>
    <property type="match status" value="1"/>
</dbReference>
<gene>
    <name evidence="15" type="primary">aat</name>
    <name evidence="16" type="ORF">G7034_09605</name>
</gene>
<keyword evidence="2 15" id="KW-0963">Cytoplasm</keyword>
<dbReference type="InterPro" id="IPR016181">
    <property type="entry name" value="Acyl_CoA_acyltransferase"/>
</dbReference>
<dbReference type="Pfam" id="PF03588">
    <property type="entry name" value="Leu_Phe_trans"/>
    <property type="match status" value="1"/>
</dbReference>
<proteinExistence type="inferred from homology"/>
<dbReference type="RefSeq" id="WP_166400745.1">
    <property type="nucleotide sequence ID" value="NZ_JAANAS010000072.1"/>
</dbReference>
<evidence type="ECO:0000256" key="2">
    <source>
        <dbReference type="ARBA" id="ARBA00022490"/>
    </source>
</evidence>
<dbReference type="PANTHER" id="PTHR30098:SF2">
    <property type="entry name" value="LEUCYL_PHENYLALANYL-TRNA--PROTEIN TRANSFERASE"/>
    <property type="match status" value="1"/>
</dbReference>
<comment type="caution">
    <text evidence="16">The sequence shown here is derived from an EMBL/GenBank/DDBJ whole genome shotgun (WGS) entry which is preliminary data.</text>
</comment>
<comment type="catalytic activity">
    <reaction evidence="5 15">
        <text>L-phenylalanyl-tRNA(Phe) + an N-terminal L-alpha-aminoacyl-[protein] = an N-terminal L-phenylalanyl-L-alpha-aminoacyl-[protein] + tRNA(Phe)</text>
        <dbReference type="Rhea" id="RHEA:43632"/>
        <dbReference type="Rhea" id="RHEA-COMP:9668"/>
        <dbReference type="Rhea" id="RHEA-COMP:9699"/>
        <dbReference type="Rhea" id="RHEA-COMP:10636"/>
        <dbReference type="Rhea" id="RHEA-COMP:10637"/>
        <dbReference type="ChEBI" id="CHEBI:78442"/>
        <dbReference type="ChEBI" id="CHEBI:78531"/>
        <dbReference type="ChEBI" id="CHEBI:78597"/>
        <dbReference type="ChEBI" id="CHEBI:83561"/>
        <dbReference type="EC" id="2.3.2.6"/>
    </reaction>
</comment>
<evidence type="ECO:0000256" key="5">
    <source>
        <dbReference type="ARBA" id="ARBA00050607"/>
    </source>
</evidence>
<dbReference type="EC" id="2.3.2.6" evidence="10 15"/>
<dbReference type="SUPFAM" id="SSF55729">
    <property type="entry name" value="Acyl-CoA N-acyltransferases (Nat)"/>
    <property type="match status" value="1"/>
</dbReference>
<dbReference type="AlphaFoldDB" id="A0A967AFX5"/>
<reference evidence="16" key="1">
    <citation type="submission" date="2020-03" db="EMBL/GenBank/DDBJ databases">
        <title>Psychroflexus Maritimus sp. nov., isolate from marine sediment.</title>
        <authorList>
            <person name="Zhong Y.-L."/>
        </authorList>
    </citation>
    <scope>NUCLEOTIDE SEQUENCE</scope>
    <source>
        <strain evidence="16">C1</strain>
    </source>
</reference>
<keyword evidence="4 15" id="KW-0012">Acyltransferase</keyword>
<comment type="catalytic activity">
    <reaction evidence="7 15">
        <text>N-terminal L-lysyl-[protein] + L-leucyl-tRNA(Leu) = N-terminal L-leucyl-L-lysyl-[protein] + tRNA(Leu) + H(+)</text>
        <dbReference type="Rhea" id="RHEA:12340"/>
        <dbReference type="Rhea" id="RHEA-COMP:9613"/>
        <dbReference type="Rhea" id="RHEA-COMP:9622"/>
        <dbReference type="Rhea" id="RHEA-COMP:12670"/>
        <dbReference type="Rhea" id="RHEA-COMP:12671"/>
        <dbReference type="ChEBI" id="CHEBI:15378"/>
        <dbReference type="ChEBI" id="CHEBI:65249"/>
        <dbReference type="ChEBI" id="CHEBI:78442"/>
        <dbReference type="ChEBI" id="CHEBI:78494"/>
        <dbReference type="ChEBI" id="CHEBI:133043"/>
        <dbReference type="EC" id="2.3.2.6"/>
    </reaction>
</comment>
<dbReference type="Gene3D" id="3.40.630.70">
    <property type="entry name" value="Leucyl/phenylalanyl-tRNA-protein transferase, C-terminal domain"/>
    <property type="match status" value="1"/>
</dbReference>
<evidence type="ECO:0000256" key="7">
    <source>
        <dbReference type="ARBA" id="ARBA00051538"/>
    </source>
</evidence>
<dbReference type="GO" id="GO:0005737">
    <property type="term" value="C:cytoplasm"/>
    <property type="evidence" value="ECO:0007669"/>
    <property type="project" value="UniProtKB-SubCell"/>
</dbReference>
<dbReference type="InterPro" id="IPR004616">
    <property type="entry name" value="Leu/Phe-tRNA_Trfase"/>
</dbReference>
<evidence type="ECO:0000256" key="6">
    <source>
        <dbReference type="ARBA" id="ARBA00050652"/>
    </source>
</evidence>
<evidence type="ECO:0000256" key="14">
    <source>
        <dbReference type="ARBA" id="ARBA00083640"/>
    </source>
</evidence>
<evidence type="ECO:0000256" key="12">
    <source>
        <dbReference type="ARBA" id="ARBA00077136"/>
    </source>
</evidence>
<comment type="subcellular location">
    <subcellularLocation>
        <location evidence="1 15">Cytoplasm</location>
    </subcellularLocation>
</comment>
<evidence type="ECO:0000256" key="3">
    <source>
        <dbReference type="ARBA" id="ARBA00022679"/>
    </source>
</evidence>
<evidence type="ECO:0000256" key="11">
    <source>
        <dbReference type="ARBA" id="ARBA00074372"/>
    </source>
</evidence>
<evidence type="ECO:0000256" key="4">
    <source>
        <dbReference type="ARBA" id="ARBA00023315"/>
    </source>
</evidence>
<evidence type="ECO:0000256" key="13">
    <source>
        <dbReference type="ARBA" id="ARBA00077165"/>
    </source>
</evidence>
<dbReference type="NCBIfam" id="TIGR00667">
    <property type="entry name" value="aat"/>
    <property type="match status" value="1"/>
</dbReference>
<evidence type="ECO:0000313" key="16">
    <source>
        <dbReference type="EMBL" id="NGZ90508.1"/>
    </source>
</evidence>
<evidence type="ECO:0000256" key="10">
    <source>
        <dbReference type="ARBA" id="ARBA00066767"/>
    </source>
</evidence>
<protein>
    <recommendedName>
        <fullName evidence="11 15">Leucyl/phenylalanyl-tRNA--protein transferase</fullName>
        <ecNumber evidence="10 15">2.3.2.6</ecNumber>
    </recommendedName>
    <alternativeName>
        <fullName evidence="12 15">L/F-transferase</fullName>
    </alternativeName>
    <alternativeName>
        <fullName evidence="13 15">Leucyltransferase</fullName>
    </alternativeName>
    <alternativeName>
        <fullName evidence="14 15">Phenyalanyltransferase</fullName>
    </alternativeName>
</protein>
<evidence type="ECO:0000256" key="9">
    <source>
        <dbReference type="ARBA" id="ARBA00061535"/>
    </source>
</evidence>
<dbReference type="GO" id="GO:0008914">
    <property type="term" value="F:leucyl-tRNA--protein transferase activity"/>
    <property type="evidence" value="ECO:0007669"/>
    <property type="project" value="UniProtKB-UniRule"/>
</dbReference>
<evidence type="ECO:0000313" key="17">
    <source>
        <dbReference type="Proteomes" id="UP000643701"/>
    </source>
</evidence>
<accession>A0A967AFX5</accession>
<evidence type="ECO:0000256" key="15">
    <source>
        <dbReference type="HAMAP-Rule" id="MF_00688"/>
    </source>
</evidence>
<dbReference type="EMBL" id="JAANAS010000072">
    <property type="protein sequence ID" value="NGZ90508.1"/>
    <property type="molecule type" value="Genomic_DNA"/>
</dbReference>
<evidence type="ECO:0000256" key="8">
    <source>
        <dbReference type="ARBA" id="ARBA00054043"/>
    </source>
</evidence>
<comment type="similarity">
    <text evidence="9 15">Belongs to the L/F-transferase family.</text>
</comment>
<dbReference type="FunFam" id="3.30.70.3550:FF:000001">
    <property type="entry name" value="Leucyl/phenylalanyl-tRNA--protein transferase"/>
    <property type="match status" value="1"/>
</dbReference>
<comment type="catalytic activity">
    <reaction evidence="6 15">
        <text>N-terminal L-arginyl-[protein] + L-leucyl-tRNA(Leu) = N-terminal L-leucyl-L-arginyl-[protein] + tRNA(Leu) + H(+)</text>
        <dbReference type="Rhea" id="RHEA:50416"/>
        <dbReference type="Rhea" id="RHEA-COMP:9613"/>
        <dbReference type="Rhea" id="RHEA-COMP:9622"/>
        <dbReference type="Rhea" id="RHEA-COMP:12672"/>
        <dbReference type="Rhea" id="RHEA-COMP:12673"/>
        <dbReference type="ChEBI" id="CHEBI:15378"/>
        <dbReference type="ChEBI" id="CHEBI:64719"/>
        <dbReference type="ChEBI" id="CHEBI:78442"/>
        <dbReference type="ChEBI" id="CHEBI:78494"/>
        <dbReference type="ChEBI" id="CHEBI:133044"/>
        <dbReference type="EC" id="2.3.2.6"/>
    </reaction>
</comment>
<dbReference type="Gene3D" id="3.30.70.3550">
    <property type="entry name" value="Leucyl/phenylalanyl-tRNA-protein transferase, N-terminal domain"/>
    <property type="match status" value="1"/>
</dbReference>
<keyword evidence="3 15" id="KW-0808">Transferase</keyword>
<dbReference type="InterPro" id="IPR042203">
    <property type="entry name" value="Leu/Phe-tRNA_Trfase_C"/>
</dbReference>
<sequence length="216" mass="24891">MYLLKESLVFPPVEYADEQGLLAVGGDLSVERLELAYQNGIFPWYAEGEPILWWSPNPRMVLFPNQLKVSKSMQQLFKKGKFEVSVNQNFDQVIKHCAAIPRKGQQDTWITSEMIEAYKKLHEKGLAYSVETWENKKLVGGLYGVLLEDQKVFCGESMFAHVSNASKYAFIWWVKELEQKGFRLIDCQVYTSHLASLGAEEISREEFWSFLAYKGV</sequence>